<dbReference type="EMBL" id="CP144914">
    <property type="protein sequence ID" value="WWD79601.1"/>
    <property type="molecule type" value="Genomic_DNA"/>
</dbReference>
<sequence length="165" mass="19188">MNKDCSFDIVLDQFMPMVFGAVKRWNLYREKEEFEQIGRIALFEAWQVYDPESGDFAPLAKSYVYGRIRQELTRRERFQSRYFAMEPELLANSDSLSFNNTEAAVLLKDWIEKAGLTPREKDWASAYILEDMKPTDIAACYGVSVTTVKSWRKAALKKLRGFSLD</sequence>
<keyword evidence="2" id="KW-1185">Reference proteome</keyword>
<dbReference type="NCBIfam" id="TIGR02937">
    <property type="entry name" value="sigma70-ECF"/>
    <property type="match status" value="1"/>
</dbReference>
<dbReference type="InterPro" id="IPR013325">
    <property type="entry name" value="RNA_pol_sigma_r2"/>
</dbReference>
<protein>
    <submittedName>
        <fullName evidence="1">Sigma-70 family RNA polymerase sigma factor</fullName>
    </submittedName>
</protein>
<dbReference type="GO" id="GO:0003700">
    <property type="term" value="F:DNA-binding transcription factor activity"/>
    <property type="evidence" value="ECO:0007669"/>
    <property type="project" value="InterPro"/>
</dbReference>
<dbReference type="Gene3D" id="1.10.10.10">
    <property type="entry name" value="Winged helix-like DNA-binding domain superfamily/Winged helix DNA-binding domain"/>
    <property type="match status" value="1"/>
</dbReference>
<dbReference type="KEGG" id="ahal:FTX54_014550"/>
<dbReference type="SUPFAM" id="SSF88659">
    <property type="entry name" value="Sigma3 and sigma4 domains of RNA polymerase sigma factors"/>
    <property type="match status" value="1"/>
</dbReference>
<dbReference type="Proteomes" id="UP000321816">
    <property type="component" value="Chromosome"/>
</dbReference>
<proteinExistence type="predicted"/>
<dbReference type="SUPFAM" id="SSF88946">
    <property type="entry name" value="Sigma2 domain of RNA polymerase sigma factors"/>
    <property type="match status" value="1"/>
</dbReference>
<dbReference type="InterPro" id="IPR013324">
    <property type="entry name" value="RNA_pol_sigma_r3/r4-like"/>
</dbReference>
<dbReference type="OrthoDB" id="9783788at2"/>
<evidence type="ECO:0000313" key="1">
    <source>
        <dbReference type="EMBL" id="WWD79601.1"/>
    </source>
</evidence>
<organism evidence="1 2">
    <name type="scientific">Alkalicoccus halolimnae</name>
    <dbReference type="NCBI Taxonomy" id="1667239"/>
    <lineage>
        <taxon>Bacteria</taxon>
        <taxon>Bacillati</taxon>
        <taxon>Bacillota</taxon>
        <taxon>Bacilli</taxon>
        <taxon>Bacillales</taxon>
        <taxon>Bacillaceae</taxon>
        <taxon>Alkalicoccus</taxon>
    </lineage>
</organism>
<accession>A0A5C7FHE8</accession>
<dbReference type="InterPro" id="IPR036388">
    <property type="entry name" value="WH-like_DNA-bd_sf"/>
</dbReference>
<dbReference type="GO" id="GO:0006352">
    <property type="term" value="P:DNA-templated transcription initiation"/>
    <property type="evidence" value="ECO:0007669"/>
    <property type="project" value="InterPro"/>
</dbReference>
<dbReference type="AlphaFoldDB" id="A0A5C7FHE8"/>
<dbReference type="RefSeq" id="WP_147803734.1">
    <property type="nucleotide sequence ID" value="NZ_CP144914.1"/>
</dbReference>
<gene>
    <name evidence="1" type="ORF">FTX54_014550</name>
</gene>
<name>A0A5C7FHE8_9BACI</name>
<evidence type="ECO:0000313" key="2">
    <source>
        <dbReference type="Proteomes" id="UP000321816"/>
    </source>
</evidence>
<dbReference type="InterPro" id="IPR014284">
    <property type="entry name" value="RNA_pol_sigma-70_dom"/>
</dbReference>
<reference evidence="1 2" key="1">
    <citation type="submission" date="2024-01" db="EMBL/GenBank/DDBJ databases">
        <title>Complete Genome Sequence of Alkalicoccus halolimnae BZ-SZ-XJ29T, a Moderately Halophilic Bacterium Isolated from a Salt Lake.</title>
        <authorList>
            <person name="Zhao B."/>
        </authorList>
    </citation>
    <scope>NUCLEOTIDE SEQUENCE [LARGE SCALE GENOMIC DNA]</scope>
    <source>
        <strain evidence="1 2">BZ-SZ-XJ29</strain>
    </source>
</reference>